<dbReference type="PANTHER" id="PTHR21879">
    <property type="entry name" value="FI03362P-RELATED-RELATED"/>
    <property type="match status" value="1"/>
</dbReference>
<gene>
    <name evidence="2" type="ORF">ACAOBT_LOCUS10496</name>
</gene>
<dbReference type="Proteomes" id="UP001152888">
    <property type="component" value="Unassembled WGS sequence"/>
</dbReference>
<dbReference type="GO" id="GO:0016020">
    <property type="term" value="C:membrane"/>
    <property type="evidence" value="ECO:0007669"/>
    <property type="project" value="TreeGrafter"/>
</dbReference>
<reference evidence="2" key="1">
    <citation type="submission" date="2022-03" db="EMBL/GenBank/DDBJ databases">
        <authorList>
            <person name="Sayadi A."/>
        </authorList>
    </citation>
    <scope>NUCLEOTIDE SEQUENCE</scope>
</reference>
<evidence type="ECO:0000256" key="1">
    <source>
        <dbReference type="SAM" id="SignalP"/>
    </source>
</evidence>
<keyword evidence="3" id="KW-1185">Reference proteome</keyword>
<dbReference type="EMBL" id="CAKOFQ010006808">
    <property type="protein sequence ID" value="CAH1973347.1"/>
    <property type="molecule type" value="Genomic_DNA"/>
</dbReference>
<feature type="signal peptide" evidence="1">
    <location>
        <begin position="1"/>
        <end position="28"/>
    </location>
</feature>
<feature type="chain" id="PRO_5040300276" evidence="1">
    <location>
        <begin position="29"/>
        <end position="409"/>
    </location>
</feature>
<evidence type="ECO:0000313" key="3">
    <source>
        <dbReference type="Proteomes" id="UP001152888"/>
    </source>
</evidence>
<proteinExistence type="predicted"/>
<dbReference type="AlphaFoldDB" id="A0A9P0P7G2"/>
<dbReference type="InterPro" id="IPR012464">
    <property type="entry name" value="DUF1676"/>
</dbReference>
<dbReference type="Pfam" id="PF07898">
    <property type="entry name" value="DUF1676"/>
    <property type="match status" value="1"/>
</dbReference>
<dbReference type="PANTHER" id="PTHR21879:SF25">
    <property type="entry name" value="OSIRIS 24"/>
    <property type="match status" value="1"/>
</dbReference>
<comment type="caution">
    <text evidence="2">The sequence shown here is derived from an EMBL/GenBank/DDBJ whole genome shotgun (WGS) entry which is preliminary data.</text>
</comment>
<keyword evidence="1" id="KW-0732">Signal</keyword>
<organism evidence="2 3">
    <name type="scientific">Acanthoscelides obtectus</name>
    <name type="common">Bean weevil</name>
    <name type="synonym">Bruchus obtectus</name>
    <dbReference type="NCBI Taxonomy" id="200917"/>
    <lineage>
        <taxon>Eukaryota</taxon>
        <taxon>Metazoa</taxon>
        <taxon>Ecdysozoa</taxon>
        <taxon>Arthropoda</taxon>
        <taxon>Hexapoda</taxon>
        <taxon>Insecta</taxon>
        <taxon>Pterygota</taxon>
        <taxon>Neoptera</taxon>
        <taxon>Endopterygota</taxon>
        <taxon>Coleoptera</taxon>
        <taxon>Polyphaga</taxon>
        <taxon>Cucujiformia</taxon>
        <taxon>Chrysomeloidea</taxon>
        <taxon>Chrysomelidae</taxon>
        <taxon>Bruchinae</taxon>
        <taxon>Bruchini</taxon>
        <taxon>Acanthoscelides</taxon>
    </lineage>
</organism>
<accession>A0A9P0P7G2</accession>
<dbReference type="OrthoDB" id="6334967at2759"/>
<name>A0A9P0P7G2_ACAOB</name>
<sequence length="409" mass="45319">MAPRCPSFTRYFIALTGILAITYQSSYADDVIHDDVVVDNELKNYVDQVLSVDEFPIVPGIRVQKLANGNDTVEVQYDGSKVEGRGSESVEEYVDEKLDDYAKSHSVVVDFKETGRVFFPSGFGMGFLAFALKKLLLPVFIGAQLVKSILIAMFLPSILGGLGKIVGKGLSTFSGLSGASTGINHATPEPMEDFEFKDTDPYTNEPGLGNDFHDVEATNQLAALDSSTATPSNSRLGFAHQRVSYVPNQLNDNYYLRRPNKKTDYKVFHKIPSSSMLLTSYDPFYSPLLSRLDAVFQQLGLGDEKSKEVERCRERLVCLMYANPAKYAPYSNLVSAQLSRELNELRKPSSDNPDILRFFRYMKAAKDGQDGGQCSAYGGCPSMSENKPSPAMLTTFNDINKLVLARKFK</sequence>
<evidence type="ECO:0000313" key="2">
    <source>
        <dbReference type="EMBL" id="CAH1973347.1"/>
    </source>
</evidence>
<protein>
    <submittedName>
        <fullName evidence="2">Uncharacterized protein</fullName>
    </submittedName>
</protein>